<dbReference type="Proteomes" id="UP000355283">
    <property type="component" value="Unassembled WGS sequence"/>
</dbReference>
<keyword evidence="2 3" id="KW-0802">TPR repeat</keyword>
<dbReference type="SMART" id="SM00028">
    <property type="entry name" value="TPR"/>
    <property type="match status" value="3"/>
</dbReference>
<dbReference type="PROSITE" id="PS50005">
    <property type="entry name" value="TPR"/>
    <property type="match status" value="1"/>
</dbReference>
<dbReference type="OrthoDB" id="2423701at2759"/>
<accession>A0A4D9D340</accession>
<feature type="repeat" description="TPR" evidence="3">
    <location>
        <begin position="81"/>
        <end position="114"/>
    </location>
</feature>
<evidence type="ECO:0000256" key="3">
    <source>
        <dbReference type="PROSITE-ProRule" id="PRU00339"/>
    </source>
</evidence>
<comment type="caution">
    <text evidence="5">The sequence shown here is derived from an EMBL/GenBank/DDBJ whole genome shotgun (WGS) entry which is preliminary data.</text>
</comment>
<dbReference type="InterPro" id="IPR005344">
    <property type="entry name" value="TMEM33/Pom33"/>
</dbReference>
<dbReference type="Gene3D" id="1.25.40.10">
    <property type="entry name" value="Tetratricopeptide repeat domain"/>
    <property type="match status" value="1"/>
</dbReference>
<keyword evidence="4" id="KW-1133">Transmembrane helix</keyword>
<evidence type="ECO:0000256" key="2">
    <source>
        <dbReference type="ARBA" id="ARBA00022803"/>
    </source>
</evidence>
<feature type="transmembrane region" description="Helical" evidence="4">
    <location>
        <begin position="157"/>
        <end position="177"/>
    </location>
</feature>
<reference evidence="5 6" key="1">
    <citation type="submission" date="2019-01" db="EMBL/GenBank/DDBJ databases">
        <title>Nuclear Genome Assembly of the Microalgal Biofuel strain Nannochloropsis salina CCMP1776.</title>
        <authorList>
            <person name="Hovde B."/>
        </authorList>
    </citation>
    <scope>NUCLEOTIDE SEQUENCE [LARGE SCALE GENOMIC DNA]</scope>
    <source>
        <strain evidence="5 6">CCMP1776</strain>
    </source>
</reference>
<dbReference type="AlphaFoldDB" id="A0A4D9D340"/>
<dbReference type="PANTHER" id="PTHR22904:SF523">
    <property type="entry name" value="STRESS-INDUCED-PHOSPHOPROTEIN 1"/>
    <property type="match status" value="1"/>
</dbReference>
<evidence type="ECO:0000256" key="1">
    <source>
        <dbReference type="ARBA" id="ARBA00022737"/>
    </source>
</evidence>
<evidence type="ECO:0000313" key="5">
    <source>
        <dbReference type="EMBL" id="TFJ84403.1"/>
    </source>
</evidence>
<name>A0A4D9D340_9STRA</name>
<proteinExistence type="predicted"/>
<keyword evidence="4" id="KW-0812">Transmembrane</keyword>
<gene>
    <name evidence="5" type="ORF">NSK_004388</name>
</gene>
<dbReference type="GO" id="GO:0016020">
    <property type="term" value="C:membrane"/>
    <property type="evidence" value="ECO:0007669"/>
    <property type="project" value="InterPro"/>
</dbReference>
<keyword evidence="4" id="KW-0472">Membrane</keyword>
<protein>
    <submittedName>
        <fullName evidence="5">Uncharacterized protein</fullName>
    </submittedName>
</protein>
<sequence>MAGATEDWKQAKSKGNQAYQAGNHLLAVEHFTTAIQLTPKDGDHQLHILYSNRSAARLNLGLAYEALADAKKCTEIQPAFAKGWSRVGAAMYRMGRYPEAVAAYTEGLVQAPGNADLTRALAEASHAAQDMRGPPLRDLLPHLRAFFLKDRLATRLFLPRVFILLNGLIYLIPFLPAGWGLASYRRVLYTAAVIHVYALYNAHGFPKFTIDFLARCMQDVHASHLFLSLLLLSFRSKSYLPGVAALLLTEGMQVLCFLNQLLALARPAAEKALSARFMGLAMRYTQNPRYGALPSPQARWAALFTASASHAAALEIGTGLFLGLELLTPRRNIFGIFLFWQYLQMRYMLDQSGVVKGHFKRLDDFLLRLTSHPSCPAFLGRGYELLRGYLGRAVAIPDPQQQRRPPQGGGMPRCCVM</sequence>
<keyword evidence="6" id="KW-1185">Reference proteome</keyword>
<dbReference type="PANTHER" id="PTHR22904">
    <property type="entry name" value="TPR REPEAT CONTAINING PROTEIN"/>
    <property type="match status" value="1"/>
</dbReference>
<dbReference type="InterPro" id="IPR019734">
    <property type="entry name" value="TPR_rpt"/>
</dbReference>
<dbReference type="SUPFAM" id="SSF48452">
    <property type="entry name" value="TPR-like"/>
    <property type="match status" value="1"/>
</dbReference>
<dbReference type="InterPro" id="IPR011990">
    <property type="entry name" value="TPR-like_helical_dom_sf"/>
</dbReference>
<evidence type="ECO:0000313" key="6">
    <source>
        <dbReference type="Proteomes" id="UP000355283"/>
    </source>
</evidence>
<organism evidence="5 6">
    <name type="scientific">Nannochloropsis salina CCMP1776</name>
    <dbReference type="NCBI Taxonomy" id="1027361"/>
    <lineage>
        <taxon>Eukaryota</taxon>
        <taxon>Sar</taxon>
        <taxon>Stramenopiles</taxon>
        <taxon>Ochrophyta</taxon>
        <taxon>Eustigmatophyceae</taxon>
        <taxon>Eustigmatales</taxon>
        <taxon>Monodopsidaceae</taxon>
        <taxon>Microchloropsis</taxon>
        <taxon>Microchloropsis salina</taxon>
    </lineage>
</organism>
<dbReference type="Pfam" id="PF03661">
    <property type="entry name" value="TMEM33_Pom33"/>
    <property type="match status" value="1"/>
</dbReference>
<keyword evidence="1" id="KW-0677">Repeat</keyword>
<dbReference type="EMBL" id="SDOX01000019">
    <property type="protein sequence ID" value="TFJ84403.1"/>
    <property type="molecule type" value="Genomic_DNA"/>
</dbReference>
<dbReference type="GO" id="GO:0051879">
    <property type="term" value="F:Hsp90 protein binding"/>
    <property type="evidence" value="ECO:0007669"/>
    <property type="project" value="TreeGrafter"/>
</dbReference>
<evidence type="ECO:0000256" key="4">
    <source>
        <dbReference type="SAM" id="Phobius"/>
    </source>
</evidence>